<dbReference type="GO" id="GO:0009289">
    <property type="term" value="C:pilus"/>
    <property type="evidence" value="ECO:0007669"/>
    <property type="project" value="InterPro"/>
</dbReference>
<dbReference type="Pfam" id="PF07963">
    <property type="entry name" value="N_methyl"/>
    <property type="match status" value="1"/>
</dbReference>
<organism evidence="6 7">
    <name type="scientific">Neisseria cinerea ATCC 14685</name>
    <dbReference type="NCBI Taxonomy" id="546262"/>
    <lineage>
        <taxon>Bacteria</taxon>
        <taxon>Pseudomonadati</taxon>
        <taxon>Pseudomonadota</taxon>
        <taxon>Betaproteobacteria</taxon>
        <taxon>Neisseriales</taxon>
        <taxon>Neisseriaceae</taxon>
        <taxon>Neisseria</taxon>
    </lineage>
</organism>
<comment type="caution">
    <text evidence="6">The sequence shown here is derived from an EMBL/GenBank/DDBJ whole genome shotgun (WGS) entry which is preliminary data.</text>
</comment>
<dbReference type="GO" id="GO:0007155">
    <property type="term" value="P:cell adhesion"/>
    <property type="evidence" value="ECO:0007669"/>
    <property type="project" value="UniProtKB-KW"/>
</dbReference>
<evidence type="ECO:0000256" key="5">
    <source>
        <dbReference type="ARBA" id="ARBA00023157"/>
    </source>
</evidence>
<keyword evidence="4" id="KW-0130">Cell adhesion</keyword>
<dbReference type="EMBL" id="ACDY02000020">
    <property type="protein sequence ID" value="EEZ70775.1"/>
    <property type="molecule type" value="Genomic_DNA"/>
</dbReference>
<evidence type="ECO:0000313" key="6">
    <source>
        <dbReference type="EMBL" id="EEZ70775.1"/>
    </source>
</evidence>
<gene>
    <name evidence="6" type="ORF">NEICINOT_05120</name>
</gene>
<dbReference type="Pfam" id="PF00114">
    <property type="entry name" value="Pilin"/>
    <property type="match status" value="1"/>
</dbReference>
<dbReference type="AlphaFoldDB" id="D0W5Z4"/>
<dbReference type="InterPro" id="IPR045584">
    <property type="entry name" value="Pilin-like"/>
</dbReference>
<evidence type="ECO:0000256" key="3">
    <source>
        <dbReference type="ARBA" id="ARBA00022481"/>
    </source>
</evidence>
<dbReference type="eggNOG" id="COG4969">
    <property type="taxonomic scope" value="Bacteria"/>
</dbReference>
<comment type="similarity">
    <text evidence="1">Belongs to the N-Me-Phe pilin family.</text>
</comment>
<evidence type="ECO:0000313" key="7">
    <source>
        <dbReference type="Proteomes" id="UP000003294"/>
    </source>
</evidence>
<keyword evidence="5" id="KW-1015">Disulfide bond</keyword>
<dbReference type="NCBIfam" id="TIGR02532">
    <property type="entry name" value="IV_pilin_GFxxxE"/>
    <property type="match status" value="1"/>
</dbReference>
<sequence length="207" mass="22085">MPSEAVSDGIFYFGARLGFPFVLPCIASSCREPDGGGKVGGGGNIDYNHADKLTIKNINMKNKPYGFTLIELMIVTAILGILTMFALPAYQDYAARAQVAETYYLLDELKTEIGIYASIYNHLPDAVEVSPSGGVGSAAARMGGTYILHGGVTVEADTAKISVPFDKGYHKGKILTLSPTRDSESGIITWVCGGTIEPRSLPAVCRR</sequence>
<evidence type="ECO:0000256" key="2">
    <source>
        <dbReference type="ARBA" id="ARBA00011156"/>
    </source>
</evidence>
<evidence type="ECO:0000256" key="1">
    <source>
        <dbReference type="ARBA" id="ARBA00005233"/>
    </source>
</evidence>
<dbReference type="Proteomes" id="UP000003294">
    <property type="component" value="Unassembled WGS sequence"/>
</dbReference>
<dbReference type="STRING" id="546262.NEICINOT_05120"/>
<reference evidence="6 7" key="1">
    <citation type="submission" date="2009-10" db="EMBL/GenBank/DDBJ databases">
        <authorList>
            <person name="Weinstock G."/>
            <person name="Sodergren E."/>
            <person name="Clifton S."/>
            <person name="Fulton L."/>
            <person name="Fulton B."/>
            <person name="Courtney L."/>
            <person name="Fronick C."/>
            <person name="Harrison M."/>
            <person name="Strong C."/>
            <person name="Farmer C."/>
            <person name="Delahaunty K."/>
            <person name="Markovic C."/>
            <person name="Hall O."/>
            <person name="Minx P."/>
            <person name="Tomlinson C."/>
            <person name="Mitreva M."/>
            <person name="Nelson J."/>
            <person name="Hou S."/>
            <person name="Wollam A."/>
            <person name="Pepin K.H."/>
            <person name="Johnson M."/>
            <person name="Bhonagiri V."/>
            <person name="Nash W.E."/>
            <person name="Warren W."/>
            <person name="Chinwalla A."/>
            <person name="Mardis E.R."/>
            <person name="Wilson R.K."/>
        </authorList>
    </citation>
    <scope>NUCLEOTIDE SEQUENCE [LARGE SCALE GENOMIC DNA]</scope>
    <source>
        <strain evidence="6 7">ATCC 14685</strain>
    </source>
</reference>
<dbReference type="InterPro" id="IPR001082">
    <property type="entry name" value="Pilin"/>
</dbReference>
<keyword evidence="3" id="KW-0488">Methylation</keyword>
<dbReference type="InterPro" id="IPR012902">
    <property type="entry name" value="N_methyl_site"/>
</dbReference>
<proteinExistence type="inferred from homology"/>
<protein>
    <submittedName>
        <fullName evidence="6">Pilin (Bacterial filament)</fullName>
    </submittedName>
</protein>
<accession>D0W5Z4</accession>
<dbReference type="PANTHER" id="PTHR30093">
    <property type="entry name" value="GENERAL SECRETION PATHWAY PROTEIN G"/>
    <property type="match status" value="1"/>
</dbReference>
<name>D0W5Z4_NEICI</name>
<dbReference type="PANTHER" id="PTHR30093:SF34">
    <property type="entry name" value="PREPILIN PEPTIDASE-DEPENDENT PROTEIN D"/>
    <property type="match status" value="1"/>
</dbReference>
<evidence type="ECO:0000256" key="4">
    <source>
        <dbReference type="ARBA" id="ARBA00022889"/>
    </source>
</evidence>
<dbReference type="SUPFAM" id="SSF54523">
    <property type="entry name" value="Pili subunits"/>
    <property type="match status" value="1"/>
</dbReference>
<dbReference type="RefSeq" id="WP_003678391.1">
    <property type="nucleotide sequence ID" value="NZ_ACDY02000020.1"/>
</dbReference>
<dbReference type="Gene3D" id="3.30.700.10">
    <property type="entry name" value="Glycoprotein, Type 4 Pilin"/>
    <property type="match status" value="1"/>
</dbReference>
<comment type="subunit">
    <text evidence="2">The pili are polar flexible filaments of about 5.4 nanometers diameter and 2.5 micrometers average length; they consist of only a single polypeptide chain arranged in a helical configuration of five subunits per turn in the assembled pilus.</text>
</comment>